<proteinExistence type="predicted"/>
<reference evidence="1 2" key="1">
    <citation type="submission" date="2010-02" db="EMBL/GenBank/DDBJ databases">
        <authorList>
            <person name="Weinstock G."/>
            <person name="Sodergren E."/>
            <person name="Clifton S."/>
            <person name="Fulton L."/>
            <person name="Fulton B."/>
            <person name="Courtney L."/>
            <person name="Fronick C."/>
            <person name="Harrison M."/>
            <person name="Strong C."/>
            <person name="Farmer C."/>
            <person name="Delahaunty K."/>
            <person name="Markovic C."/>
            <person name="Hall O."/>
            <person name="Minx P."/>
            <person name="Tomlinson C."/>
            <person name="Mitreva M."/>
            <person name="Nelson J."/>
            <person name="Hou S."/>
            <person name="Wollam A."/>
            <person name="Pepin K.H."/>
            <person name="Johnson M."/>
            <person name="Bhonagiri V."/>
            <person name="Zhang X."/>
            <person name="Suruliraj S."/>
            <person name="Warren W."/>
            <person name="Chinwalla A."/>
            <person name="Mardis E.R."/>
            <person name="Wilson R.K."/>
        </authorList>
    </citation>
    <scope>NUCLEOTIDE SEQUENCE [LARGE SCALE GENOMIC DNA]</scope>
    <source>
        <strain evidence="1 2">ATCC 29315</strain>
    </source>
</reference>
<dbReference type="AlphaFoldDB" id="D4DRR2"/>
<sequence>MLERPSENGKPFQTAFSFPTLIRTQPASAIQKFRQDCGHTAAPRIIRHIPSCQSISAIIAAGRHFQTASVPLPSIPP</sequence>
<gene>
    <name evidence="1" type="ORF">NEIELOOT_01755</name>
</gene>
<name>D4DRR2_NEIEG</name>
<protein>
    <submittedName>
        <fullName evidence="1">Uncharacterized protein</fullName>
    </submittedName>
</protein>
<comment type="caution">
    <text evidence="1">The sequence shown here is derived from an EMBL/GenBank/DDBJ whole genome shotgun (WGS) entry which is preliminary data.</text>
</comment>
<accession>D4DRR2</accession>
<dbReference type="Proteomes" id="UP000005536">
    <property type="component" value="Unassembled WGS sequence"/>
</dbReference>
<organism evidence="1 2">
    <name type="scientific">Neisseria elongata subsp. glycolytica ATCC 29315</name>
    <dbReference type="NCBI Taxonomy" id="546263"/>
    <lineage>
        <taxon>Bacteria</taxon>
        <taxon>Pseudomonadati</taxon>
        <taxon>Pseudomonadota</taxon>
        <taxon>Betaproteobacteria</taxon>
        <taxon>Neisseriales</taxon>
        <taxon>Neisseriaceae</taxon>
        <taxon>Neisseria</taxon>
    </lineage>
</organism>
<dbReference type="EMBL" id="ADBF01000050">
    <property type="protein sequence ID" value="EFE49498.1"/>
    <property type="molecule type" value="Genomic_DNA"/>
</dbReference>
<evidence type="ECO:0000313" key="2">
    <source>
        <dbReference type="Proteomes" id="UP000005536"/>
    </source>
</evidence>
<evidence type="ECO:0000313" key="1">
    <source>
        <dbReference type="EMBL" id="EFE49498.1"/>
    </source>
</evidence>